<sequence>MAIIGLDLGGTKTAVIAADDQGRIGETRRFPTTDPDSTFERICLSIEELTDVDAAPLVGISCGDPQDSARGLILSPPNMPGWDEVPIVARVAERFGAEAYLMNDANAGALAEWRYGAARGFRN</sequence>
<protein>
    <recommendedName>
        <fullName evidence="2">ROK family protein</fullName>
    </recommendedName>
</protein>
<evidence type="ECO:0008006" key="2">
    <source>
        <dbReference type="Google" id="ProtNLM"/>
    </source>
</evidence>
<proteinExistence type="predicted"/>
<dbReference type="InterPro" id="IPR000600">
    <property type="entry name" value="ROK"/>
</dbReference>
<name>X0UK43_9ZZZZ</name>
<dbReference type="SUPFAM" id="SSF53067">
    <property type="entry name" value="Actin-like ATPase domain"/>
    <property type="match status" value="1"/>
</dbReference>
<reference evidence="1" key="1">
    <citation type="journal article" date="2014" name="Front. Microbiol.">
        <title>High frequency of phylogenetically diverse reductive dehalogenase-homologous genes in deep subseafloor sedimentary metagenomes.</title>
        <authorList>
            <person name="Kawai M."/>
            <person name="Futagami T."/>
            <person name="Toyoda A."/>
            <person name="Takaki Y."/>
            <person name="Nishi S."/>
            <person name="Hori S."/>
            <person name="Arai W."/>
            <person name="Tsubouchi T."/>
            <person name="Morono Y."/>
            <person name="Uchiyama I."/>
            <person name="Ito T."/>
            <person name="Fujiyama A."/>
            <person name="Inagaki F."/>
            <person name="Takami H."/>
        </authorList>
    </citation>
    <scope>NUCLEOTIDE SEQUENCE</scope>
    <source>
        <strain evidence="1">Expedition CK06-06</strain>
    </source>
</reference>
<dbReference type="CDD" id="cd23763">
    <property type="entry name" value="ASKHA_ATPase_ROK"/>
    <property type="match status" value="1"/>
</dbReference>
<dbReference type="Gene3D" id="3.30.420.40">
    <property type="match status" value="1"/>
</dbReference>
<dbReference type="PANTHER" id="PTHR18964:SF149">
    <property type="entry name" value="BIFUNCTIONAL UDP-N-ACETYLGLUCOSAMINE 2-EPIMERASE_N-ACETYLMANNOSAMINE KINASE"/>
    <property type="match status" value="1"/>
</dbReference>
<dbReference type="AlphaFoldDB" id="X0UK43"/>
<feature type="non-terminal residue" evidence="1">
    <location>
        <position position="123"/>
    </location>
</feature>
<comment type="caution">
    <text evidence="1">The sequence shown here is derived from an EMBL/GenBank/DDBJ whole genome shotgun (WGS) entry which is preliminary data.</text>
</comment>
<dbReference type="Pfam" id="PF00480">
    <property type="entry name" value="ROK"/>
    <property type="match status" value="1"/>
</dbReference>
<dbReference type="PANTHER" id="PTHR18964">
    <property type="entry name" value="ROK (REPRESSOR, ORF, KINASE) FAMILY"/>
    <property type="match status" value="1"/>
</dbReference>
<gene>
    <name evidence="1" type="ORF">S01H1_38578</name>
</gene>
<dbReference type="InterPro" id="IPR043129">
    <property type="entry name" value="ATPase_NBD"/>
</dbReference>
<organism evidence="1">
    <name type="scientific">marine sediment metagenome</name>
    <dbReference type="NCBI Taxonomy" id="412755"/>
    <lineage>
        <taxon>unclassified sequences</taxon>
        <taxon>metagenomes</taxon>
        <taxon>ecological metagenomes</taxon>
    </lineage>
</organism>
<accession>X0UK43</accession>
<dbReference type="EMBL" id="BARS01024294">
    <property type="protein sequence ID" value="GAG06184.1"/>
    <property type="molecule type" value="Genomic_DNA"/>
</dbReference>
<evidence type="ECO:0000313" key="1">
    <source>
        <dbReference type="EMBL" id="GAG06184.1"/>
    </source>
</evidence>